<evidence type="ECO:0000256" key="7">
    <source>
        <dbReference type="ARBA" id="ARBA00022605"/>
    </source>
</evidence>
<dbReference type="InterPro" id="IPR002932">
    <property type="entry name" value="Glu_synthdom"/>
</dbReference>
<dbReference type="InterPro" id="IPR036485">
    <property type="entry name" value="Glu_synth_asu_C_sf"/>
</dbReference>
<dbReference type="NCBIfam" id="NF008730">
    <property type="entry name" value="PRK11750.1"/>
    <property type="match status" value="1"/>
</dbReference>
<keyword evidence="7" id="KW-0028">Amino-acid biosynthesis</keyword>
<evidence type="ECO:0000256" key="6">
    <source>
        <dbReference type="ARBA" id="ARBA00009716"/>
    </source>
</evidence>
<dbReference type="Proteomes" id="UP001153069">
    <property type="component" value="Unassembled WGS sequence"/>
</dbReference>
<keyword evidence="9" id="KW-0288">FMN</keyword>
<feature type="domain" description="Glutamine amidotransferase type-2" evidence="20">
    <location>
        <begin position="80"/>
        <end position="483"/>
    </location>
</feature>
<dbReference type="Gene3D" id="2.160.20.60">
    <property type="entry name" value="Glutamate synthase, alpha subunit, C-terminal domain"/>
    <property type="match status" value="1"/>
</dbReference>
<keyword evidence="16" id="KW-0314">Glutamate biosynthesis</keyword>
<organism evidence="21 22">
    <name type="scientific">Seminavis robusta</name>
    <dbReference type="NCBI Taxonomy" id="568900"/>
    <lineage>
        <taxon>Eukaryota</taxon>
        <taxon>Sar</taxon>
        <taxon>Stramenopiles</taxon>
        <taxon>Ochrophyta</taxon>
        <taxon>Bacillariophyta</taxon>
        <taxon>Bacillariophyceae</taxon>
        <taxon>Bacillariophycidae</taxon>
        <taxon>Naviculales</taxon>
        <taxon>Naviculaceae</taxon>
        <taxon>Seminavis</taxon>
    </lineage>
</organism>
<comment type="pathway">
    <text evidence="18">Amino-acid biosynthesis; L-glutamate biosynthesis via GLT pathway; L-glutamate from 2-oxoglutarate and L-glutamine (ferredoxin route): step 1/1.</text>
</comment>
<dbReference type="PANTHER" id="PTHR11938:SF133">
    <property type="entry name" value="GLUTAMATE SYNTHASE (NADH)"/>
    <property type="match status" value="1"/>
</dbReference>
<keyword evidence="11" id="KW-0274">FAD</keyword>
<dbReference type="FunFam" id="3.20.20.70:FF:000061">
    <property type="entry name" value="Glutamate synthase large subunit"/>
    <property type="match status" value="1"/>
</dbReference>
<comment type="cofactor">
    <cofactor evidence="3">
        <name>FAD</name>
        <dbReference type="ChEBI" id="CHEBI:57692"/>
    </cofactor>
</comment>
<keyword evidence="10" id="KW-0479">Metal-binding</keyword>
<evidence type="ECO:0000256" key="18">
    <source>
        <dbReference type="ARBA" id="ARBA00037928"/>
    </source>
</evidence>
<name>A0A9N8E827_9STRA</name>
<dbReference type="Gene3D" id="3.60.20.10">
    <property type="entry name" value="Glutamine Phosphoribosylpyrophosphate, subunit 1, domain 1"/>
    <property type="match status" value="1"/>
</dbReference>
<sequence>MITSVSRLAARRGARRVSSSATYALSRSPLARPTSVSSNLIAGRPSLWYSTERVLELRSGLSADKQPKVLYDPKNEKENCGVGLIASLKSVPSRHVVDVADEMLVRMSHRGGCGCDPASGDGAGMLFGMPDSFMRHQAKELFGVELPESGKFAVANVFFPPGSDKDDKLIDCKGILERLVKERSLTTIGWRPVPVDNSMLGRDPLDSEPITEQIFVVNSKGIPQKAFEQELLRVRKMAEDEVAGMLGPESGFYINSLAGSHITYKGQLTPEQVSQYYLDLKDPLFISHLALVHSRFSTNTFPSWERAQPIRMMCHNGEINTLTGNKNWMYSRGGIMESPIYGDDTNHLLPATSDNMSDSGNFDSVLELLTKASNRSLPEAVMMMIPEAWQDNYNLSDTKKAFYEYNSCVMEPWDGPAMVAFTDGRYIGATLDRNGLRPSRYYVTKDDHVVLSSEIGVCPDLPDSEVKVKHRLEPGKMFLVDFETERVVPDDEIKEQVSSMHPYGEWVEKGMIDLEKWTAQKGITRQPMDFSQTNRKLNMFGFSSEKLDMLLMPMAVGGKEPLGSMGNDAALAVLSEHPRQVNDYFKQLFAQVTNPPIDPIREEIVMSLVCPVGPEGNLLQDPSPDHCRRLVVRHPVLTLDEMETLKNDQYASGDGSGFKTAIIDVTFPAGSGPDGMIQALERICDECADAIQDNIGEKGVEGVILSDRFAGPDRIPLPSLLAVGAVHQHLLKTKQRPKAAIFAEVGDAKEVHDFATIFGFGCDGVCPYMAYEALCKMNAEGMMEARTKREFTDDEAMANYRKAAAKGLLKVMSKMGISTLQSYKAAQIFEAVGLADEVVDRCFTGTTTRIQGTDFEAIYRDLERFHDTAYPPHELEETNLVRSDGQFHYRDGGEAHLNTPAGMVNLQIAARTNAKEAYKEFARITNEQNKKVTLRGQLKFKFNPSNAVPLDEVEPVAEIVKRFATGAMSLGSISQEAHETLAKAMNHLGGRSNTGEGGEDPLRFLDNRRSSIKQVASGRFGVTSHYLANSDQIQIKMAQGAKPGEGGELPGFKVSEYIAANRHTTPGVGLISPPPHHDIYSIEDLAQLIHDLKNAQPNGEVSVKLVSEVGVGVVAAGVAKALSDHITISGHDGGTGAAAWTGVKGAGLPWELGLAETQQTLVLNGLRDRIKLQADGQLKTGRDVAIAALLGAEEFGFATAPLIAMGCIMMRKCHLNTCPVGIATQDEELRRKFSGQPEHVVNYFFFLAEEVREIMAKLGYRTMEEMIGQTQHLEANKRGLHYKSRGLDLSPLLTPASELNPSAGIMNRTTQDHGLALKKDNSFIEKAKAALESKQPIVIEDETNNLDRTLGTMLSYEVSSRFGGEGLPDDTIHLKLHGHGGQSMGFTLAKGITLTVEGDANDYTGKGLSGGKIAVFPSEDVVAQGFKAEEHVVVGNVCLYGATGGKAFFRGKAGERFCVRNSGALAVVEGVGDHGCEYMTGGTMVCLGPTGRNFAAGMSGGIAYVYDPDGEFPKRCNMGLVGLETMDTPEEQQEVYEYIQEHVAMTGSAVGQEMLDNWDTRVGQFTKVFPHDYKRVLLERAEAAKKAAAA</sequence>
<keyword evidence="14" id="KW-0408">Iron</keyword>
<dbReference type="InterPro" id="IPR050711">
    <property type="entry name" value="ET-N_metabolism_enzyme"/>
</dbReference>
<evidence type="ECO:0000256" key="12">
    <source>
        <dbReference type="ARBA" id="ARBA00022962"/>
    </source>
</evidence>
<dbReference type="InterPro" id="IPR006982">
    <property type="entry name" value="Glu_synth_centr_N"/>
</dbReference>
<protein>
    <recommendedName>
        <fullName evidence="19">glutamate synthase (ferredoxin)</fullName>
        <ecNumber evidence="19">1.4.7.1</ecNumber>
    </recommendedName>
</protein>
<comment type="cofactor">
    <cofactor evidence="1">
        <name>FMN</name>
        <dbReference type="ChEBI" id="CHEBI:58210"/>
    </cofactor>
</comment>
<evidence type="ECO:0000256" key="13">
    <source>
        <dbReference type="ARBA" id="ARBA00023002"/>
    </source>
</evidence>
<dbReference type="Pfam" id="PF01645">
    <property type="entry name" value="Glu_synthase"/>
    <property type="match status" value="1"/>
</dbReference>
<dbReference type="CDD" id="cd02808">
    <property type="entry name" value="GltS_FMN"/>
    <property type="match status" value="1"/>
</dbReference>
<evidence type="ECO:0000256" key="2">
    <source>
        <dbReference type="ARBA" id="ARBA00001927"/>
    </source>
</evidence>
<keyword evidence="12" id="KW-0315">Glutamine amidotransferase</keyword>
<evidence type="ECO:0000256" key="1">
    <source>
        <dbReference type="ARBA" id="ARBA00001917"/>
    </source>
</evidence>
<evidence type="ECO:0000259" key="20">
    <source>
        <dbReference type="PROSITE" id="PS51278"/>
    </source>
</evidence>
<dbReference type="PROSITE" id="PS51278">
    <property type="entry name" value="GATASE_TYPE_2"/>
    <property type="match status" value="1"/>
</dbReference>
<dbReference type="InterPro" id="IPR002489">
    <property type="entry name" value="Glu_synth_asu_C"/>
</dbReference>
<dbReference type="GO" id="GO:0016041">
    <property type="term" value="F:glutamate synthase (ferredoxin) activity"/>
    <property type="evidence" value="ECO:0007669"/>
    <property type="project" value="UniProtKB-EC"/>
</dbReference>
<evidence type="ECO:0000256" key="15">
    <source>
        <dbReference type="ARBA" id="ARBA00023014"/>
    </source>
</evidence>
<dbReference type="SUPFAM" id="SSF51395">
    <property type="entry name" value="FMN-linked oxidoreductases"/>
    <property type="match status" value="1"/>
</dbReference>
<dbReference type="FunFam" id="2.160.20.60:FF:000001">
    <property type="entry name" value="Glutamate synthase, large subunit"/>
    <property type="match status" value="1"/>
</dbReference>
<dbReference type="PANTHER" id="PTHR11938">
    <property type="entry name" value="FAD NADPH DEHYDROGENASE/OXIDOREDUCTASE"/>
    <property type="match status" value="1"/>
</dbReference>
<comment type="pathway">
    <text evidence="4">Energy metabolism; nitrogen metabolism.</text>
</comment>
<comment type="caution">
    <text evidence="21">The sequence shown here is derived from an EMBL/GenBank/DDBJ whole genome shotgun (WGS) entry which is preliminary data.</text>
</comment>
<evidence type="ECO:0000256" key="8">
    <source>
        <dbReference type="ARBA" id="ARBA00022630"/>
    </source>
</evidence>
<dbReference type="FunFam" id="3.60.20.10:FF:000001">
    <property type="entry name" value="Glutamate synthase, large subunit"/>
    <property type="match status" value="1"/>
</dbReference>
<evidence type="ECO:0000256" key="3">
    <source>
        <dbReference type="ARBA" id="ARBA00001974"/>
    </source>
</evidence>
<accession>A0A9N8E827</accession>
<evidence type="ECO:0000313" key="21">
    <source>
        <dbReference type="EMBL" id="CAB9516472.1"/>
    </source>
</evidence>
<dbReference type="Gene3D" id="3.20.20.70">
    <property type="entry name" value="Aldolase class I"/>
    <property type="match status" value="2"/>
</dbReference>
<dbReference type="SUPFAM" id="SSF69336">
    <property type="entry name" value="Alpha subunit of glutamate synthase, C-terminal domain"/>
    <property type="match status" value="1"/>
</dbReference>
<dbReference type="Pfam" id="PF00310">
    <property type="entry name" value="GATase_2"/>
    <property type="match status" value="1"/>
</dbReference>
<dbReference type="GO" id="GO:0051538">
    <property type="term" value="F:3 iron, 4 sulfur cluster binding"/>
    <property type="evidence" value="ECO:0007669"/>
    <property type="project" value="UniProtKB-KW"/>
</dbReference>
<keyword evidence="8" id="KW-0285">Flavoprotein</keyword>
<evidence type="ECO:0000256" key="5">
    <source>
        <dbReference type="ARBA" id="ARBA00004909"/>
    </source>
</evidence>
<comment type="pathway">
    <text evidence="5">Nitrogen metabolism.</text>
</comment>
<evidence type="ECO:0000256" key="11">
    <source>
        <dbReference type="ARBA" id="ARBA00022827"/>
    </source>
</evidence>
<dbReference type="Pfam" id="PF04898">
    <property type="entry name" value="Glu_syn_central"/>
    <property type="match status" value="1"/>
</dbReference>
<evidence type="ECO:0000256" key="9">
    <source>
        <dbReference type="ARBA" id="ARBA00022643"/>
    </source>
</evidence>
<dbReference type="InterPro" id="IPR029055">
    <property type="entry name" value="Ntn_hydrolases_N"/>
</dbReference>
<evidence type="ECO:0000256" key="14">
    <source>
        <dbReference type="ARBA" id="ARBA00023004"/>
    </source>
</evidence>
<evidence type="ECO:0000313" key="22">
    <source>
        <dbReference type="Proteomes" id="UP001153069"/>
    </source>
</evidence>
<evidence type="ECO:0000256" key="17">
    <source>
        <dbReference type="ARBA" id="ARBA00023291"/>
    </source>
</evidence>
<evidence type="ECO:0000256" key="19">
    <source>
        <dbReference type="ARBA" id="ARBA00039085"/>
    </source>
</evidence>
<dbReference type="SUPFAM" id="SSF56235">
    <property type="entry name" value="N-terminal nucleophile aminohydrolases (Ntn hydrolases)"/>
    <property type="match status" value="1"/>
</dbReference>
<dbReference type="InterPro" id="IPR013785">
    <property type="entry name" value="Aldolase_TIM"/>
</dbReference>
<dbReference type="Pfam" id="PF01493">
    <property type="entry name" value="GXGXG"/>
    <property type="match status" value="1"/>
</dbReference>
<dbReference type="FunFam" id="3.20.20.70:FF:000031">
    <property type="entry name" value="Glutamate synthase 1 [NADH]"/>
    <property type="match status" value="1"/>
</dbReference>
<evidence type="ECO:0000256" key="16">
    <source>
        <dbReference type="ARBA" id="ARBA00023164"/>
    </source>
</evidence>
<dbReference type="InterPro" id="IPR017932">
    <property type="entry name" value="GATase_2_dom"/>
</dbReference>
<dbReference type="GO" id="GO:0006537">
    <property type="term" value="P:glutamate biosynthetic process"/>
    <property type="evidence" value="ECO:0007669"/>
    <property type="project" value="UniProtKB-KW"/>
</dbReference>
<gene>
    <name evidence="21" type="ORF">SEMRO_785_G202150.1</name>
</gene>
<keyword evidence="22" id="KW-1185">Reference proteome</keyword>
<keyword evidence="13" id="KW-0560">Oxidoreductase</keyword>
<dbReference type="CDD" id="cd00982">
    <property type="entry name" value="gltB_C"/>
    <property type="match status" value="1"/>
</dbReference>
<dbReference type="GO" id="GO:0019676">
    <property type="term" value="P:ammonia assimilation cycle"/>
    <property type="evidence" value="ECO:0007669"/>
    <property type="project" value="TreeGrafter"/>
</dbReference>
<dbReference type="GO" id="GO:0046872">
    <property type="term" value="F:metal ion binding"/>
    <property type="evidence" value="ECO:0007669"/>
    <property type="project" value="UniProtKB-KW"/>
</dbReference>
<proteinExistence type="inferred from homology"/>
<dbReference type="CDD" id="cd00713">
    <property type="entry name" value="GltS"/>
    <property type="match status" value="1"/>
</dbReference>
<reference evidence="21" key="1">
    <citation type="submission" date="2020-06" db="EMBL/GenBank/DDBJ databases">
        <authorList>
            <consortium name="Plant Systems Biology data submission"/>
        </authorList>
    </citation>
    <scope>NUCLEOTIDE SEQUENCE</scope>
    <source>
        <strain evidence="21">D6</strain>
    </source>
</reference>
<comment type="cofactor">
    <cofactor evidence="2">
        <name>[3Fe-4S] cluster</name>
        <dbReference type="ChEBI" id="CHEBI:21137"/>
    </cofactor>
</comment>
<dbReference type="OrthoDB" id="4327079at2759"/>
<dbReference type="EMBL" id="CAICTM010000784">
    <property type="protein sequence ID" value="CAB9516472.1"/>
    <property type="molecule type" value="Genomic_DNA"/>
</dbReference>
<dbReference type="GO" id="GO:0016040">
    <property type="term" value="F:glutamate synthase (NADH) activity"/>
    <property type="evidence" value="ECO:0007669"/>
    <property type="project" value="TreeGrafter"/>
</dbReference>
<keyword evidence="15" id="KW-0411">Iron-sulfur</keyword>
<evidence type="ECO:0000256" key="10">
    <source>
        <dbReference type="ARBA" id="ARBA00022723"/>
    </source>
</evidence>
<evidence type="ECO:0000256" key="4">
    <source>
        <dbReference type="ARBA" id="ARBA00004802"/>
    </source>
</evidence>
<comment type="similarity">
    <text evidence="6">Belongs to the glutamate synthase family.</text>
</comment>
<dbReference type="EC" id="1.4.7.1" evidence="19"/>
<keyword evidence="17" id="KW-0003">3Fe-4S</keyword>